<evidence type="ECO:0000313" key="4">
    <source>
        <dbReference type="EMBL" id="KAH9310967.1"/>
    </source>
</evidence>
<dbReference type="SUPFAM" id="SSF53098">
    <property type="entry name" value="Ribonuclease H-like"/>
    <property type="match status" value="1"/>
</dbReference>
<dbReference type="GO" id="GO:0046983">
    <property type="term" value="F:protein dimerization activity"/>
    <property type="evidence" value="ECO:0007669"/>
    <property type="project" value="InterPro"/>
</dbReference>
<sequence>VVAEGIQDRSVVCILPQPPYEFSRVLVVFKNGLLILWGIQKSMVIAIGGNEEIQQKKSVTETYQGEVRSLDPPKRKDDEKEKEVSSACWACSNGSRVAIGYTDGDIWLWSVPVMSKLKSNSDAKGLESCDSQSSSISKLQLFTGKKKIPIVSIRWQPSNDSCGHLYVFGVVDSTSSNVIRVIHLQEIGRGGNTTSLCELEFVLPEPVAEMTILSSSRAKIEGVGIALLVLSKTGHLYAYDDYEIEKRLLDADRKSLLSLPKAIVIKPPFADSSVTVAKLVTIPNNNDSYHDLLQLRRVLKQLFPLILPVGTKRSTMDNSPYSTYFDGLAKTRSLYITGHSNGTVNMWDASSPLMFLVLAIKARSDVEATIRSCAVTAMDFCPVSCLLVIGDQLGMVQIYKIGPEHQKVNSQNKGSIYQGGHLTWEGTQIQFAAGLWPFRAHFVLISSSSWHRALAGNEVTVCNQAPLEAQRELSAYLATYAENKEEKKRKADALAALANRREAREGFDVEASSNAATPRGQTLGRGSSTNSSSTMFFVARSTPGSQPSLEGTAWNKEMHNKARIAAENFWYYNNIPFNVAKSPYWENLVTALTVAGKGFKAPTSHDLSGPLLEDSVARPKTLVEEQKNVWIKKGCTILPDGWIDGKNRTLINFLVASDGQLVFLKSIDASHQVKTAITLCDMLDEVVKEVGVENVVQVVTNNAAAYVTAGRLLEERHPTLFWIPCAAHCLDLLLEDIGKLSWVKNVVEDTRNITKFIYNHTWVLNLMREHTNGKELVRSGVTRFATNFITLQSIATSLTSLKQMFVSTRWLESPYAKKTKAERVVKTVFDDMFAKQMEEIMKVSEPSVQVLRMVDGEKNLMGYLYEAMDVAKEAIAKYYGHNQRKYEPIWRIIHRRWNKTLHRHIHAAAYYLNPKFFFFPSFKANEEVMDSINTCVERMVPNEDIRDAIVDKLQIYKTAEGRLFSSALYLWWEDYGAKTPNIQKLAIYILCQPCSASGCERNWSMFEAVHTKKRNRLTTQRLNDLVFMRYNVCFCMRQVEGVESYDTIDLADIDPYDNWIADPDDVEPMFTTKEIATLERETEEAIPSRTLEVGDNPDDMFVEDNVGVTKEECLPSTSTRQPLVQQTYFRRA</sequence>
<keyword evidence="5" id="KW-1185">Reference proteome</keyword>
<dbReference type="Pfam" id="PF04937">
    <property type="entry name" value="DUF659"/>
    <property type="match status" value="1"/>
</dbReference>
<feature type="domain" description="HAT C-terminal dimerisation" evidence="3">
    <location>
        <begin position="970"/>
        <end position="1031"/>
    </location>
</feature>
<organism evidence="4 5">
    <name type="scientific">Taxus chinensis</name>
    <name type="common">Chinese yew</name>
    <name type="synonym">Taxus wallichiana var. chinensis</name>
    <dbReference type="NCBI Taxonomy" id="29808"/>
    <lineage>
        <taxon>Eukaryota</taxon>
        <taxon>Viridiplantae</taxon>
        <taxon>Streptophyta</taxon>
        <taxon>Embryophyta</taxon>
        <taxon>Tracheophyta</taxon>
        <taxon>Spermatophyta</taxon>
        <taxon>Pinopsida</taxon>
        <taxon>Pinidae</taxon>
        <taxon>Conifers II</taxon>
        <taxon>Cupressales</taxon>
        <taxon>Taxaceae</taxon>
        <taxon>Taxus</taxon>
    </lineage>
</organism>
<dbReference type="InterPro" id="IPR008906">
    <property type="entry name" value="HATC_C_dom"/>
</dbReference>
<dbReference type="PANTHER" id="PTHR32166:SF74">
    <property type="entry name" value="OS05G0256350 PROTEIN"/>
    <property type="match status" value="1"/>
</dbReference>
<feature type="non-terminal residue" evidence="4">
    <location>
        <position position="1"/>
    </location>
</feature>
<feature type="region of interest" description="Disordered" evidence="1">
    <location>
        <begin position="507"/>
        <end position="531"/>
    </location>
</feature>
<comment type="caution">
    <text evidence="4">The sequence shown here is derived from an EMBL/GenBank/DDBJ whole genome shotgun (WGS) entry which is preliminary data.</text>
</comment>
<evidence type="ECO:0000259" key="3">
    <source>
        <dbReference type="Pfam" id="PF05699"/>
    </source>
</evidence>
<feature type="compositionally biased region" description="Polar residues" evidence="1">
    <location>
        <begin position="511"/>
        <end position="531"/>
    </location>
</feature>
<dbReference type="InterPro" id="IPR036322">
    <property type="entry name" value="WD40_repeat_dom_sf"/>
</dbReference>
<dbReference type="Proteomes" id="UP000824469">
    <property type="component" value="Unassembled WGS sequence"/>
</dbReference>
<dbReference type="InterPro" id="IPR007021">
    <property type="entry name" value="DUF659"/>
</dbReference>
<dbReference type="InterPro" id="IPR015943">
    <property type="entry name" value="WD40/YVTN_repeat-like_dom_sf"/>
</dbReference>
<evidence type="ECO:0000256" key="1">
    <source>
        <dbReference type="SAM" id="MobiDB-lite"/>
    </source>
</evidence>
<evidence type="ECO:0000313" key="5">
    <source>
        <dbReference type="Proteomes" id="UP000824469"/>
    </source>
</evidence>
<dbReference type="EMBL" id="JAHRHJ020000006">
    <property type="protein sequence ID" value="KAH9310967.1"/>
    <property type="molecule type" value="Genomic_DNA"/>
</dbReference>
<dbReference type="AlphaFoldDB" id="A0AA38FU30"/>
<feature type="domain" description="DUF659" evidence="2">
    <location>
        <begin position="602"/>
        <end position="753"/>
    </location>
</feature>
<reference evidence="4 5" key="1">
    <citation type="journal article" date="2021" name="Nat. Plants">
        <title>The Taxus genome provides insights into paclitaxel biosynthesis.</title>
        <authorList>
            <person name="Xiong X."/>
            <person name="Gou J."/>
            <person name="Liao Q."/>
            <person name="Li Y."/>
            <person name="Zhou Q."/>
            <person name="Bi G."/>
            <person name="Li C."/>
            <person name="Du R."/>
            <person name="Wang X."/>
            <person name="Sun T."/>
            <person name="Guo L."/>
            <person name="Liang H."/>
            <person name="Lu P."/>
            <person name="Wu Y."/>
            <person name="Zhang Z."/>
            <person name="Ro D.K."/>
            <person name="Shang Y."/>
            <person name="Huang S."/>
            <person name="Yan J."/>
        </authorList>
    </citation>
    <scope>NUCLEOTIDE SEQUENCE [LARGE SCALE GENOMIC DNA]</scope>
    <source>
        <strain evidence="4">Ta-2019</strain>
    </source>
</reference>
<accession>A0AA38FU30</accession>
<gene>
    <name evidence="4" type="ORF">KI387_026002</name>
</gene>
<evidence type="ECO:0000259" key="2">
    <source>
        <dbReference type="Pfam" id="PF04937"/>
    </source>
</evidence>
<name>A0AA38FU30_TAXCH</name>
<dbReference type="PANTHER" id="PTHR32166">
    <property type="entry name" value="OSJNBA0013A04.12 PROTEIN"/>
    <property type="match status" value="1"/>
</dbReference>
<protein>
    <recommendedName>
        <fullName evidence="6">DUF659 domain-containing protein</fullName>
    </recommendedName>
</protein>
<dbReference type="Pfam" id="PF05699">
    <property type="entry name" value="Dimer_Tnp_hAT"/>
    <property type="match status" value="1"/>
</dbReference>
<dbReference type="SUPFAM" id="SSF50978">
    <property type="entry name" value="WD40 repeat-like"/>
    <property type="match status" value="1"/>
</dbReference>
<evidence type="ECO:0008006" key="6">
    <source>
        <dbReference type="Google" id="ProtNLM"/>
    </source>
</evidence>
<proteinExistence type="predicted"/>
<dbReference type="Gene3D" id="2.130.10.10">
    <property type="entry name" value="YVTN repeat-like/Quinoprotein amine dehydrogenase"/>
    <property type="match status" value="1"/>
</dbReference>
<dbReference type="InterPro" id="IPR012337">
    <property type="entry name" value="RNaseH-like_sf"/>
</dbReference>